<keyword evidence="2" id="KW-0732">Signal</keyword>
<reference evidence="4 5" key="2">
    <citation type="submission" date="2013-02" db="EMBL/GenBank/DDBJ databases">
        <title>The Genome Sequence of Plasmodium falciparum Vietnam Oak-Knoll (FVO).</title>
        <authorList>
            <consortium name="The Broad Institute Genome Sequencing Platform"/>
            <consortium name="The Broad Institute Genome Sequencing Center for Infectious Disease"/>
            <person name="Neafsey D."/>
            <person name="Cheeseman I."/>
            <person name="Volkman S."/>
            <person name="Adams J."/>
            <person name="Walker B."/>
            <person name="Young S.K."/>
            <person name="Zeng Q."/>
            <person name="Gargeya S."/>
            <person name="Fitzgerald M."/>
            <person name="Haas B."/>
            <person name="Abouelleil A."/>
            <person name="Alvarado L."/>
            <person name="Arachchi H.M."/>
            <person name="Berlin A.M."/>
            <person name="Chapman S.B."/>
            <person name="Dewar J."/>
            <person name="Goldberg J."/>
            <person name="Griggs A."/>
            <person name="Gujja S."/>
            <person name="Hansen M."/>
            <person name="Howarth C."/>
            <person name="Imamovic A."/>
            <person name="Larimer J."/>
            <person name="McCowan C."/>
            <person name="Murphy C."/>
            <person name="Neiman D."/>
            <person name="Pearson M."/>
            <person name="Priest M."/>
            <person name="Roberts A."/>
            <person name="Saif S."/>
            <person name="Shea T."/>
            <person name="Sisk P."/>
            <person name="Sykes S."/>
            <person name="Wortman J."/>
            <person name="Nusbaum C."/>
            <person name="Birren B."/>
        </authorList>
    </citation>
    <scope>NUCLEOTIDE SEQUENCE [LARGE SCALE GENOMIC DNA]</scope>
    <source>
        <strain evidence="5">Vietnam Oak-Knoll (FVO)</strain>
    </source>
</reference>
<evidence type="ECO:0000256" key="2">
    <source>
        <dbReference type="SAM" id="SignalP"/>
    </source>
</evidence>
<evidence type="ECO:0000259" key="3">
    <source>
        <dbReference type="Pfam" id="PF12948"/>
    </source>
</evidence>
<feature type="domain" description="Merozoite surface protein C-terminal" evidence="3">
    <location>
        <begin position="153"/>
        <end position="276"/>
    </location>
</feature>
<name>A0A024V1R9_PLAFA</name>
<evidence type="ECO:0000313" key="5">
    <source>
        <dbReference type="Proteomes" id="UP000030690"/>
    </source>
</evidence>
<feature type="region of interest" description="Disordered" evidence="1">
    <location>
        <begin position="114"/>
        <end position="150"/>
    </location>
</feature>
<dbReference type="InterPro" id="IPR024781">
    <property type="entry name" value="MSP_C"/>
</dbReference>
<evidence type="ECO:0000313" key="4">
    <source>
        <dbReference type="EMBL" id="ETW16953.1"/>
    </source>
</evidence>
<evidence type="ECO:0000256" key="1">
    <source>
        <dbReference type="SAM" id="MobiDB-lite"/>
    </source>
</evidence>
<dbReference type="Pfam" id="PF12948">
    <property type="entry name" value="MSP7_C"/>
    <property type="match status" value="1"/>
</dbReference>
<reference evidence="4 5" key="1">
    <citation type="submission" date="2013-02" db="EMBL/GenBank/DDBJ databases">
        <title>The Genome Annotation of Plasmodium falciparum Vietnam Oak-Knoll (FVO).</title>
        <authorList>
            <consortium name="The Broad Institute Genome Sequencing Platform"/>
            <consortium name="The Broad Institute Genome Sequencing Center for Infectious Disease"/>
            <person name="Neafsey D."/>
            <person name="Hoffman S."/>
            <person name="Volkman S."/>
            <person name="Rosenthal P."/>
            <person name="Walker B."/>
            <person name="Young S.K."/>
            <person name="Zeng Q."/>
            <person name="Gargeya S."/>
            <person name="Fitzgerald M."/>
            <person name="Haas B."/>
            <person name="Abouelleil A."/>
            <person name="Allen A.W."/>
            <person name="Alvarado L."/>
            <person name="Arachchi H.M."/>
            <person name="Berlin A.M."/>
            <person name="Chapman S.B."/>
            <person name="Gainer-Dewar J."/>
            <person name="Goldberg J."/>
            <person name="Griggs A."/>
            <person name="Gujja S."/>
            <person name="Hansen M."/>
            <person name="Howarth C."/>
            <person name="Imamovic A."/>
            <person name="Ireland A."/>
            <person name="Larimer J."/>
            <person name="McCowan C."/>
            <person name="Murphy C."/>
            <person name="Pearson M."/>
            <person name="Poon T.W."/>
            <person name="Priest M."/>
            <person name="Roberts A."/>
            <person name="Saif S."/>
            <person name="Shea T."/>
            <person name="Sisk P."/>
            <person name="Sykes S."/>
            <person name="Wortman J."/>
            <person name="Nusbaum C."/>
            <person name="Birren B."/>
        </authorList>
    </citation>
    <scope>NUCLEOTIDE SEQUENCE [LARGE SCALE GENOMIC DNA]</scope>
    <source>
        <strain evidence="5">Vietnam Oak-Knoll (FVO)</strain>
    </source>
</reference>
<dbReference type="Proteomes" id="UP000030690">
    <property type="component" value="Unassembled WGS sequence"/>
</dbReference>
<feature type="signal peptide" evidence="2">
    <location>
        <begin position="1"/>
        <end position="21"/>
    </location>
</feature>
<protein>
    <recommendedName>
        <fullName evidence="3">Merozoite surface protein C-terminal domain-containing protein</fullName>
    </recommendedName>
</protein>
<dbReference type="AlphaFoldDB" id="A0A024V1R9"/>
<dbReference type="OrthoDB" id="387367at2759"/>
<proteinExistence type="predicted"/>
<accession>A0A024V1R9</accession>
<feature type="compositionally biased region" description="Basic and acidic residues" evidence="1">
    <location>
        <begin position="117"/>
        <end position="130"/>
    </location>
</feature>
<organism evidence="4 5">
    <name type="scientific">Plasmodium falciparum Vietnam Oak-Knoll</name>
    <name type="common">FVO</name>
    <dbReference type="NCBI Taxonomy" id="1036723"/>
    <lineage>
        <taxon>Eukaryota</taxon>
        <taxon>Sar</taxon>
        <taxon>Alveolata</taxon>
        <taxon>Apicomplexa</taxon>
        <taxon>Aconoidasida</taxon>
        <taxon>Haemosporida</taxon>
        <taxon>Plasmodiidae</taxon>
        <taxon>Plasmodium</taxon>
        <taxon>Plasmodium (Laverania)</taxon>
    </lineage>
</organism>
<gene>
    <name evidence="4" type="ORF">PFFVO_04218</name>
</gene>
<sequence length="281" mass="32839">MKGQAIYFVFVFLYFLNCVGCNSKNNNKRTSYNKKKENLKNFDNIVLDDFYSAFDSQDNYESKLKKNEDDIIGQGIFSLISKKNQEKEKSLKGESEDNTKLQVTKVQGAQVDQAVEPLEKSPEDENKEIPTLDSPQNGNPTSYTSNLSTPPLKRMDEVFDDVLKHLNKEDKVVTDENKNKYNEFKKEFDIFTMNVSEYEIMKNLLITFSKKIDENNQIQTKIENIFNKVLKDNKYKEQFKNFIYGLYSFAKRHNYLIVNKTNDTTLHKDLFENALNLINTI</sequence>
<feature type="compositionally biased region" description="Polar residues" evidence="1">
    <location>
        <begin position="133"/>
        <end position="149"/>
    </location>
</feature>
<dbReference type="EMBL" id="KI925136">
    <property type="protein sequence ID" value="ETW16953.1"/>
    <property type="molecule type" value="Genomic_DNA"/>
</dbReference>
<feature type="chain" id="PRO_5001535657" description="Merozoite surface protein C-terminal domain-containing protein" evidence="2">
    <location>
        <begin position="22"/>
        <end position="281"/>
    </location>
</feature>